<evidence type="ECO:0000313" key="2">
    <source>
        <dbReference type="EMBL" id="QHS83950.1"/>
    </source>
</evidence>
<sequence length="349" mass="39933">MSLKKQITISPDLLKGGGSSGIKKSPKEKKKPKVKINKPSKLKKEFLKRIKDHKNKIKNSEKEEDIAFSSDFKDSMNYLMDIMKDKGTKSNKGRTLKHRPIINEPNINLSLPTDLMSNEIKILPPSMSIKSPISQIVTPISPVVNPVSPVVNPVESIITPINNNSIALNNSLMPTPPYGILKNGSKPTYRMWLNKTQKNRESNVEIPKKEKTEREEKLNHLKEKFGIFSKPIIEKKVDKPKKTKSIIKKKYCTIKRKYNLGKNNTRRKISVLLKNKDLRARVQVERSMLRSKPLHVMKNYLYSHGILKVGNNAPKDLIKRIYEDAILTGEVTNTSKDVLIYNYLNKKDD</sequence>
<dbReference type="EMBL" id="MN738770">
    <property type="protein sequence ID" value="QHS83950.1"/>
    <property type="molecule type" value="Genomic_DNA"/>
</dbReference>
<dbReference type="AlphaFoldDB" id="A0A6C0AX67"/>
<reference evidence="2" key="1">
    <citation type="journal article" date="2020" name="Nature">
        <title>Giant virus diversity and host interactions through global metagenomics.</title>
        <authorList>
            <person name="Schulz F."/>
            <person name="Roux S."/>
            <person name="Paez-Espino D."/>
            <person name="Jungbluth S."/>
            <person name="Walsh D.A."/>
            <person name="Denef V.J."/>
            <person name="McMahon K.D."/>
            <person name="Konstantinidis K.T."/>
            <person name="Eloe-Fadrosh E.A."/>
            <person name="Kyrpides N.C."/>
            <person name="Woyke T."/>
        </authorList>
    </citation>
    <scope>NUCLEOTIDE SEQUENCE</scope>
    <source>
        <strain evidence="2">GVMAG-S-ERX555965-48</strain>
    </source>
</reference>
<name>A0A6C0AX67_9ZZZZ</name>
<proteinExistence type="predicted"/>
<accession>A0A6C0AX67</accession>
<feature type="compositionally biased region" description="Basic residues" evidence="1">
    <location>
        <begin position="24"/>
        <end position="38"/>
    </location>
</feature>
<organism evidence="2">
    <name type="scientific">viral metagenome</name>
    <dbReference type="NCBI Taxonomy" id="1070528"/>
    <lineage>
        <taxon>unclassified sequences</taxon>
        <taxon>metagenomes</taxon>
        <taxon>organismal metagenomes</taxon>
    </lineage>
</organism>
<protein>
    <submittedName>
        <fullName evidence="2">Uncharacterized protein</fullName>
    </submittedName>
</protein>
<evidence type="ECO:0000256" key="1">
    <source>
        <dbReference type="SAM" id="MobiDB-lite"/>
    </source>
</evidence>
<feature type="region of interest" description="Disordered" evidence="1">
    <location>
        <begin position="1"/>
        <end position="38"/>
    </location>
</feature>